<dbReference type="PROSITE" id="PS51292">
    <property type="entry name" value="ZF_RING_CH"/>
    <property type="match status" value="1"/>
</dbReference>
<evidence type="ECO:0000256" key="2">
    <source>
        <dbReference type="ARBA" id="ARBA00022771"/>
    </source>
</evidence>
<keyword evidence="3" id="KW-0862">Zinc</keyword>
<gene>
    <name evidence="8" type="ORF">MA16_Dca011698</name>
</gene>
<keyword evidence="2 4" id="KW-0863">Zinc-finger</keyword>
<dbReference type="InterPro" id="IPR011016">
    <property type="entry name" value="Znf_RING-CH"/>
</dbReference>
<dbReference type="GO" id="GO:0016567">
    <property type="term" value="P:protein ubiquitination"/>
    <property type="evidence" value="ECO:0007669"/>
    <property type="project" value="TreeGrafter"/>
</dbReference>
<dbReference type="Pfam" id="PF12906">
    <property type="entry name" value="RINGv"/>
    <property type="match status" value="1"/>
</dbReference>
<dbReference type="EMBL" id="KZ502327">
    <property type="protein sequence ID" value="PKU80574.1"/>
    <property type="molecule type" value="Genomic_DNA"/>
</dbReference>
<keyword evidence="5" id="KW-0472">Membrane</keyword>
<organism evidence="8 9">
    <name type="scientific">Dendrobium catenatum</name>
    <dbReference type="NCBI Taxonomy" id="906689"/>
    <lineage>
        <taxon>Eukaryota</taxon>
        <taxon>Viridiplantae</taxon>
        <taxon>Streptophyta</taxon>
        <taxon>Embryophyta</taxon>
        <taxon>Tracheophyta</taxon>
        <taxon>Spermatophyta</taxon>
        <taxon>Magnoliopsida</taxon>
        <taxon>Liliopsida</taxon>
        <taxon>Asparagales</taxon>
        <taxon>Orchidaceae</taxon>
        <taxon>Epidendroideae</taxon>
        <taxon>Malaxideae</taxon>
        <taxon>Dendrobiinae</taxon>
        <taxon>Dendrobium</taxon>
    </lineage>
</organism>
<name>A0A2I0WY35_9ASPA</name>
<dbReference type="Pfam" id="PF12428">
    <property type="entry name" value="DUF3675"/>
    <property type="match status" value="1"/>
</dbReference>
<dbReference type="Gene3D" id="3.30.40.10">
    <property type="entry name" value="Zinc/RING finger domain, C3HC4 (zinc finger)"/>
    <property type="match status" value="1"/>
</dbReference>
<keyword evidence="9" id="KW-1185">Reference proteome</keyword>
<dbReference type="GO" id="GO:0008270">
    <property type="term" value="F:zinc ion binding"/>
    <property type="evidence" value="ECO:0007669"/>
    <property type="project" value="UniProtKB-KW"/>
</dbReference>
<dbReference type="PANTHER" id="PTHR23012:SF180">
    <property type="entry name" value="RING_FYVE_PHD ZINC FINGER SUPERFAMILY PROTEIN"/>
    <property type="match status" value="1"/>
</dbReference>
<proteinExistence type="predicted"/>
<evidence type="ECO:0000256" key="1">
    <source>
        <dbReference type="ARBA" id="ARBA00022723"/>
    </source>
</evidence>
<protein>
    <submittedName>
        <fullName evidence="8">E3 ubiquitin-protein ligase MARCH6</fullName>
    </submittedName>
</protein>
<reference evidence="8 9" key="1">
    <citation type="journal article" date="2016" name="Sci. Rep.">
        <title>The Dendrobium catenatum Lindl. genome sequence provides insights into polysaccharide synthase, floral development and adaptive evolution.</title>
        <authorList>
            <person name="Zhang G.Q."/>
            <person name="Xu Q."/>
            <person name="Bian C."/>
            <person name="Tsai W.C."/>
            <person name="Yeh C.M."/>
            <person name="Liu K.W."/>
            <person name="Yoshida K."/>
            <person name="Zhang L.S."/>
            <person name="Chang S.B."/>
            <person name="Chen F."/>
            <person name="Shi Y."/>
            <person name="Su Y.Y."/>
            <person name="Zhang Y.Q."/>
            <person name="Chen L.J."/>
            <person name="Yin Y."/>
            <person name="Lin M."/>
            <person name="Huang H."/>
            <person name="Deng H."/>
            <person name="Wang Z.W."/>
            <person name="Zhu S.L."/>
            <person name="Zhao X."/>
            <person name="Deng C."/>
            <person name="Niu S.C."/>
            <person name="Huang J."/>
            <person name="Wang M."/>
            <person name="Liu G.H."/>
            <person name="Yang H.J."/>
            <person name="Xiao X.J."/>
            <person name="Hsiao Y.Y."/>
            <person name="Wu W.L."/>
            <person name="Chen Y.Y."/>
            <person name="Mitsuda N."/>
            <person name="Ohme-Takagi M."/>
            <person name="Luo Y.B."/>
            <person name="Van de Peer Y."/>
            <person name="Liu Z.J."/>
        </authorList>
    </citation>
    <scope>NUCLEOTIDE SEQUENCE [LARGE SCALE GENOMIC DNA]</scope>
    <source>
        <tissue evidence="8">The whole plant</tissue>
    </source>
</reference>
<dbReference type="CDD" id="cd16495">
    <property type="entry name" value="RING_CH-C4HC3_MARCH"/>
    <property type="match status" value="1"/>
</dbReference>
<feature type="transmembrane region" description="Helical" evidence="5">
    <location>
        <begin position="167"/>
        <end position="193"/>
    </location>
</feature>
<dbReference type="SUPFAM" id="SSF57850">
    <property type="entry name" value="RING/U-box"/>
    <property type="match status" value="1"/>
</dbReference>
<dbReference type="InterPro" id="IPR033275">
    <property type="entry name" value="MARCH-like"/>
</dbReference>
<evidence type="ECO:0000313" key="8">
    <source>
        <dbReference type="EMBL" id="PKU80574.1"/>
    </source>
</evidence>
<dbReference type="FunFam" id="3.30.40.10:FF:000318">
    <property type="entry name" value="E3 ubiquitin-protein ligase MARCH4"/>
    <property type="match status" value="1"/>
</dbReference>
<dbReference type="PROSITE" id="PS50089">
    <property type="entry name" value="ZF_RING_2"/>
    <property type="match status" value="1"/>
</dbReference>
<dbReference type="InterPro" id="IPR013083">
    <property type="entry name" value="Znf_RING/FYVE/PHD"/>
</dbReference>
<reference evidence="8 9" key="2">
    <citation type="journal article" date="2017" name="Nature">
        <title>The Apostasia genome and the evolution of orchids.</title>
        <authorList>
            <person name="Zhang G.Q."/>
            <person name="Liu K.W."/>
            <person name="Li Z."/>
            <person name="Lohaus R."/>
            <person name="Hsiao Y.Y."/>
            <person name="Niu S.C."/>
            <person name="Wang J.Y."/>
            <person name="Lin Y.C."/>
            <person name="Xu Q."/>
            <person name="Chen L.J."/>
            <person name="Yoshida K."/>
            <person name="Fujiwara S."/>
            <person name="Wang Z.W."/>
            <person name="Zhang Y.Q."/>
            <person name="Mitsuda N."/>
            <person name="Wang M."/>
            <person name="Liu G.H."/>
            <person name="Pecoraro L."/>
            <person name="Huang H.X."/>
            <person name="Xiao X.J."/>
            <person name="Lin M."/>
            <person name="Wu X.Y."/>
            <person name="Wu W.L."/>
            <person name="Chen Y.Y."/>
            <person name="Chang S.B."/>
            <person name="Sakamoto S."/>
            <person name="Ohme-Takagi M."/>
            <person name="Yagi M."/>
            <person name="Zeng S.J."/>
            <person name="Shen C.Y."/>
            <person name="Yeh C.M."/>
            <person name="Luo Y.B."/>
            <person name="Tsai W.C."/>
            <person name="Van de Peer Y."/>
            <person name="Liu Z.J."/>
        </authorList>
    </citation>
    <scope>NUCLEOTIDE SEQUENCE [LARGE SCALE GENOMIC DNA]</scope>
    <source>
        <tissue evidence="8">The whole plant</tissue>
    </source>
</reference>
<dbReference type="PANTHER" id="PTHR23012">
    <property type="entry name" value="RING/FYVE/PHD ZINC FINGER DOMAIN-CONTAINING"/>
    <property type="match status" value="1"/>
</dbReference>
<dbReference type="SMART" id="SM00744">
    <property type="entry name" value="RINGv"/>
    <property type="match status" value="1"/>
</dbReference>
<dbReference type="AlphaFoldDB" id="A0A2I0WY35"/>
<evidence type="ECO:0000256" key="4">
    <source>
        <dbReference type="PROSITE-ProRule" id="PRU00175"/>
    </source>
</evidence>
<sequence>MEFGDGEFGSSSSFFSSVNFCRICLEEEDEKSSSMETPCSCSGTLKFAHRRCIQRWCDEKGNNVCEICLQKFEPGYVATLPPPTKPHLVDVVVSIRRSLEATRHNHHEPESHTVLFIRSSEAEREYIVSSEAYNRSVTLCRLIVLMFTISLLVRQVFVLQFENAEDYAFNLATVFILRSVGILLPFGLLMRLITVIQNAQKLQFHQDNEVLQIQEVENDLEQQ</sequence>
<keyword evidence="5" id="KW-1133">Transmembrane helix</keyword>
<evidence type="ECO:0000259" key="7">
    <source>
        <dbReference type="PROSITE" id="PS51292"/>
    </source>
</evidence>
<evidence type="ECO:0000259" key="6">
    <source>
        <dbReference type="PROSITE" id="PS50089"/>
    </source>
</evidence>
<accession>A0A2I0WY35</accession>
<feature type="domain" description="RING-CH-type" evidence="7">
    <location>
        <begin position="13"/>
        <end position="75"/>
    </location>
</feature>
<dbReference type="Proteomes" id="UP000233837">
    <property type="component" value="Unassembled WGS sequence"/>
</dbReference>
<dbReference type="InterPro" id="IPR001841">
    <property type="entry name" value="Znf_RING"/>
</dbReference>
<dbReference type="GO" id="GO:0004842">
    <property type="term" value="F:ubiquitin-protein transferase activity"/>
    <property type="evidence" value="ECO:0007669"/>
    <property type="project" value="TreeGrafter"/>
</dbReference>
<keyword evidence="5" id="KW-0812">Transmembrane</keyword>
<dbReference type="GO" id="GO:0016020">
    <property type="term" value="C:membrane"/>
    <property type="evidence" value="ECO:0007669"/>
    <property type="project" value="TreeGrafter"/>
</dbReference>
<dbReference type="InterPro" id="IPR022143">
    <property type="entry name" value="DUF3675"/>
</dbReference>
<evidence type="ECO:0000256" key="3">
    <source>
        <dbReference type="ARBA" id="ARBA00022833"/>
    </source>
</evidence>
<evidence type="ECO:0000256" key="5">
    <source>
        <dbReference type="SAM" id="Phobius"/>
    </source>
</evidence>
<evidence type="ECO:0000313" key="9">
    <source>
        <dbReference type="Proteomes" id="UP000233837"/>
    </source>
</evidence>
<feature type="transmembrane region" description="Helical" evidence="5">
    <location>
        <begin position="139"/>
        <end position="161"/>
    </location>
</feature>
<feature type="domain" description="RING-type" evidence="6">
    <location>
        <begin position="21"/>
        <end position="68"/>
    </location>
</feature>
<keyword evidence="1" id="KW-0479">Metal-binding</keyword>